<evidence type="ECO:0000256" key="6">
    <source>
        <dbReference type="ARBA" id="ARBA00022833"/>
    </source>
</evidence>
<accession>A0A9D1IA93</accession>
<dbReference type="InterPro" id="IPR010994">
    <property type="entry name" value="RuvA_2-like"/>
</dbReference>
<dbReference type="Gene3D" id="3.30.470.30">
    <property type="entry name" value="DNA ligase/mRNA capping enzyme"/>
    <property type="match status" value="1"/>
</dbReference>
<keyword evidence="3 12" id="KW-0235">DNA replication</keyword>
<evidence type="ECO:0000256" key="3">
    <source>
        <dbReference type="ARBA" id="ARBA00022705"/>
    </source>
</evidence>
<dbReference type="SUPFAM" id="SSF52113">
    <property type="entry name" value="BRCT domain"/>
    <property type="match status" value="1"/>
</dbReference>
<dbReference type="InterPro" id="IPR003583">
    <property type="entry name" value="Hlx-hairpin-Hlx_DNA-bd_motif"/>
</dbReference>
<evidence type="ECO:0000256" key="8">
    <source>
        <dbReference type="ARBA" id="ARBA00023027"/>
    </source>
</evidence>
<dbReference type="PANTHER" id="PTHR23389:SF9">
    <property type="entry name" value="DNA LIGASE"/>
    <property type="match status" value="1"/>
</dbReference>
<dbReference type="EMBL" id="DVMU01000027">
    <property type="protein sequence ID" value="HIU33141.1"/>
    <property type="molecule type" value="Genomic_DNA"/>
</dbReference>
<gene>
    <name evidence="12 14" type="primary">ligA</name>
    <name evidence="14" type="ORF">IAB02_01130</name>
</gene>
<dbReference type="Gene3D" id="2.40.50.140">
    <property type="entry name" value="Nucleic acid-binding proteins"/>
    <property type="match status" value="1"/>
</dbReference>
<dbReference type="GO" id="GO:0006260">
    <property type="term" value="P:DNA replication"/>
    <property type="evidence" value="ECO:0007669"/>
    <property type="project" value="UniProtKB-KW"/>
</dbReference>
<dbReference type="AlphaFoldDB" id="A0A9D1IA93"/>
<feature type="binding site" evidence="12">
    <location>
        <position position="304"/>
    </location>
    <ligand>
        <name>NAD(+)</name>
        <dbReference type="ChEBI" id="CHEBI:57540"/>
    </ligand>
</feature>
<feature type="active site" description="N6-AMP-lysine intermediate" evidence="12">
    <location>
        <position position="113"/>
    </location>
</feature>
<feature type="binding site" evidence="12">
    <location>
        <position position="168"/>
    </location>
    <ligand>
        <name>NAD(+)</name>
        <dbReference type="ChEBI" id="CHEBI:57540"/>
    </ligand>
</feature>
<dbReference type="GO" id="GO:0005829">
    <property type="term" value="C:cytosol"/>
    <property type="evidence" value="ECO:0007669"/>
    <property type="project" value="TreeGrafter"/>
</dbReference>
<evidence type="ECO:0000256" key="11">
    <source>
        <dbReference type="ARBA" id="ARBA00034005"/>
    </source>
</evidence>
<comment type="cofactor">
    <cofactor evidence="12">
        <name>Mg(2+)</name>
        <dbReference type="ChEBI" id="CHEBI:18420"/>
    </cofactor>
    <cofactor evidence="12">
        <name>Mn(2+)</name>
        <dbReference type="ChEBI" id="CHEBI:29035"/>
    </cofactor>
</comment>
<reference evidence="14" key="1">
    <citation type="submission" date="2020-10" db="EMBL/GenBank/DDBJ databases">
        <authorList>
            <person name="Gilroy R."/>
        </authorList>
    </citation>
    <scope>NUCLEOTIDE SEQUENCE</scope>
    <source>
        <strain evidence="14">ChiHcec3-11533</strain>
    </source>
</reference>
<dbReference type="InterPro" id="IPR013840">
    <property type="entry name" value="DNAligase_N"/>
</dbReference>
<comment type="caution">
    <text evidence="12">Lacks conserved residue(s) required for the propagation of feature annotation.</text>
</comment>
<keyword evidence="4 12" id="KW-0479">Metal-binding</keyword>
<keyword evidence="9 12" id="KW-0234">DNA repair</keyword>
<feature type="binding site" evidence="12">
    <location>
        <position position="413"/>
    </location>
    <ligand>
        <name>Zn(2+)</name>
        <dbReference type="ChEBI" id="CHEBI:29105"/>
    </ligand>
</feature>
<dbReference type="GO" id="GO:0006281">
    <property type="term" value="P:DNA repair"/>
    <property type="evidence" value="ECO:0007669"/>
    <property type="project" value="UniProtKB-KW"/>
</dbReference>
<dbReference type="NCBIfam" id="TIGR00575">
    <property type="entry name" value="dnlj"/>
    <property type="match status" value="1"/>
</dbReference>
<dbReference type="InterPro" id="IPR041663">
    <property type="entry name" value="DisA/LigA_HHH"/>
</dbReference>
<feature type="binding site" evidence="12">
    <location>
        <position position="134"/>
    </location>
    <ligand>
        <name>NAD(+)</name>
        <dbReference type="ChEBI" id="CHEBI:57540"/>
    </ligand>
</feature>
<organism evidence="14 15">
    <name type="scientific">Candidatus Pullichristensenella excrementigallinarum</name>
    <dbReference type="NCBI Taxonomy" id="2840907"/>
    <lineage>
        <taxon>Bacteria</taxon>
        <taxon>Bacillati</taxon>
        <taxon>Bacillota</taxon>
        <taxon>Clostridia</taxon>
        <taxon>Candidatus Pullichristensenella</taxon>
    </lineage>
</organism>
<evidence type="ECO:0000313" key="15">
    <source>
        <dbReference type="Proteomes" id="UP000824072"/>
    </source>
</evidence>
<dbReference type="SMART" id="SM00292">
    <property type="entry name" value="BRCT"/>
    <property type="match status" value="1"/>
</dbReference>
<evidence type="ECO:0000256" key="12">
    <source>
        <dbReference type="HAMAP-Rule" id="MF_01588"/>
    </source>
</evidence>
<feature type="binding site" evidence="12">
    <location>
        <position position="419"/>
    </location>
    <ligand>
        <name>Zn(2+)</name>
        <dbReference type="ChEBI" id="CHEBI:29105"/>
    </ligand>
</feature>
<dbReference type="Gene3D" id="3.40.50.10190">
    <property type="entry name" value="BRCT domain"/>
    <property type="match status" value="1"/>
</dbReference>
<keyword evidence="2 12" id="KW-0436">Ligase</keyword>
<dbReference type="CDD" id="cd17748">
    <property type="entry name" value="BRCT_DNA_ligase_like"/>
    <property type="match status" value="1"/>
</dbReference>
<dbReference type="FunFam" id="1.10.150.20:FF:000006">
    <property type="entry name" value="DNA ligase"/>
    <property type="match status" value="1"/>
</dbReference>
<sequence>MQEEMRALVDRLNETAYQYYTLGEPTISDKEWDEMYNRLIDLERQTGTRLPDSPTRRVGGEVLAAFAPHRHLARLWSLDKAQSEQALLDWAGRVEKLLAAANLPTCPFFVEHKFDGLTINLTYEGGRLVGAATRGDGIVGEEILAQVLTIKSIPLSIPFQGRMEVHGECYMPLSAFNAYNRTAKEPLKNPRNAAAGALRNLDPAVTASRRLDARFYDVGYIEGRSFLSQEEMLDFLRENRLPVSDCEQEAASPTEALQRVREIEQSRAGLDYMIDGAVIKLADFRARDALGYTDKFPRWAVAYKFEAEEVTTTLEKVDWQLGRTGKLTPLAHVAPVELAGATVRRATLNNYGDILRKRVKIGAKVWIRRSNEVIPEIMGRVEEYVEGEREIEKPSVCPACGSPLEERGAHLFCPNREHCRPQLIKRLSHFSGREAMDIETLSDKTLAQLVDAELIHGPADLYRLRKEDLLPLERFGEKKAENLLSALEKSKEIPLDRFVFALGIPNVGRKTARDLAEKFGSLEALASAPREALLSVDDVGEIIADSIAEFFRDEKNRLEIQALYQAGVAPHWETEALVHEGKLAGKSVVFTGTLSTLARAQAEELVLAQGGKPASSVSKKTSLVVAGENAGSKLAKAQALGVPILSEEEFLQLLDS</sequence>
<keyword evidence="6 12" id="KW-0862">Zinc</keyword>
<comment type="function">
    <text evidence="1 12">DNA ligase that catalyzes the formation of phosphodiester linkages between 5'-phosphoryl and 3'-hydroxyl groups in double-stranded DNA using NAD as a coenzyme and as the energy source for the reaction. It is essential for DNA replication and repair of damaged DNA.</text>
</comment>
<reference evidence="14" key="2">
    <citation type="journal article" date="2021" name="PeerJ">
        <title>Extensive microbial diversity within the chicken gut microbiome revealed by metagenomics and culture.</title>
        <authorList>
            <person name="Gilroy R."/>
            <person name="Ravi A."/>
            <person name="Getino M."/>
            <person name="Pursley I."/>
            <person name="Horton D.L."/>
            <person name="Alikhan N.F."/>
            <person name="Baker D."/>
            <person name="Gharbi K."/>
            <person name="Hall N."/>
            <person name="Watson M."/>
            <person name="Adriaenssens E.M."/>
            <person name="Foster-Nyarko E."/>
            <person name="Jarju S."/>
            <person name="Secka A."/>
            <person name="Antonio M."/>
            <person name="Oren A."/>
            <person name="Chaudhuri R.R."/>
            <person name="La Ragione R."/>
            <person name="Hildebrand F."/>
            <person name="Pallen M.J."/>
        </authorList>
    </citation>
    <scope>NUCLEOTIDE SEQUENCE</scope>
    <source>
        <strain evidence="14">ChiHcec3-11533</strain>
    </source>
</reference>
<keyword evidence="7 12" id="KW-0460">Magnesium</keyword>
<dbReference type="Pfam" id="PF00533">
    <property type="entry name" value="BRCT"/>
    <property type="match status" value="1"/>
</dbReference>
<dbReference type="Pfam" id="PF01653">
    <property type="entry name" value="DNA_ligase_aden"/>
    <property type="match status" value="1"/>
</dbReference>
<dbReference type="Proteomes" id="UP000824072">
    <property type="component" value="Unassembled WGS sequence"/>
</dbReference>
<dbReference type="HAMAP" id="MF_01588">
    <property type="entry name" value="DNA_ligase_A"/>
    <property type="match status" value="1"/>
</dbReference>
<evidence type="ECO:0000256" key="4">
    <source>
        <dbReference type="ARBA" id="ARBA00022723"/>
    </source>
</evidence>
<dbReference type="CDD" id="cd00114">
    <property type="entry name" value="LIGANc"/>
    <property type="match status" value="1"/>
</dbReference>
<name>A0A9D1IA93_9FIRM</name>
<keyword evidence="10 12" id="KW-0464">Manganese</keyword>
<dbReference type="InterPro" id="IPR013839">
    <property type="entry name" value="DNAligase_adenylation"/>
</dbReference>
<dbReference type="NCBIfam" id="NF005932">
    <property type="entry name" value="PRK07956.1"/>
    <property type="match status" value="1"/>
</dbReference>
<dbReference type="SMART" id="SM00278">
    <property type="entry name" value="HhH1"/>
    <property type="match status" value="4"/>
</dbReference>
<dbReference type="Gene3D" id="1.10.287.610">
    <property type="entry name" value="Helix hairpin bin"/>
    <property type="match status" value="1"/>
</dbReference>
<feature type="binding site" evidence="12">
    <location>
        <position position="397"/>
    </location>
    <ligand>
        <name>Zn(2+)</name>
        <dbReference type="ChEBI" id="CHEBI:29105"/>
    </ligand>
</feature>
<evidence type="ECO:0000256" key="7">
    <source>
        <dbReference type="ARBA" id="ARBA00022842"/>
    </source>
</evidence>
<comment type="similarity">
    <text evidence="12">Belongs to the NAD-dependent DNA ligase family. LigA subfamily.</text>
</comment>
<keyword evidence="8 12" id="KW-0520">NAD</keyword>
<dbReference type="PROSITE" id="PS50172">
    <property type="entry name" value="BRCT"/>
    <property type="match status" value="1"/>
</dbReference>
<dbReference type="InterPro" id="IPR012340">
    <property type="entry name" value="NA-bd_OB-fold"/>
</dbReference>
<dbReference type="InterPro" id="IPR036420">
    <property type="entry name" value="BRCT_dom_sf"/>
</dbReference>
<evidence type="ECO:0000256" key="10">
    <source>
        <dbReference type="ARBA" id="ARBA00023211"/>
    </source>
</evidence>
<feature type="binding site" evidence="12">
    <location>
        <begin position="77"/>
        <end position="78"/>
    </location>
    <ligand>
        <name>NAD(+)</name>
        <dbReference type="ChEBI" id="CHEBI:57540"/>
    </ligand>
</feature>
<evidence type="ECO:0000256" key="9">
    <source>
        <dbReference type="ARBA" id="ARBA00023204"/>
    </source>
</evidence>
<dbReference type="InterPro" id="IPR001679">
    <property type="entry name" value="DNA_ligase"/>
</dbReference>
<dbReference type="Pfam" id="PF12826">
    <property type="entry name" value="HHH_2"/>
    <property type="match status" value="1"/>
</dbReference>
<feature type="binding site" evidence="12">
    <location>
        <position position="400"/>
    </location>
    <ligand>
        <name>Zn(2+)</name>
        <dbReference type="ChEBI" id="CHEBI:29105"/>
    </ligand>
</feature>
<dbReference type="SUPFAM" id="SSF56091">
    <property type="entry name" value="DNA ligase/mRNA capping enzyme, catalytic domain"/>
    <property type="match status" value="1"/>
</dbReference>
<keyword evidence="5 12" id="KW-0227">DNA damage</keyword>
<evidence type="ECO:0000259" key="13">
    <source>
        <dbReference type="PROSITE" id="PS50172"/>
    </source>
</evidence>
<evidence type="ECO:0000256" key="5">
    <source>
        <dbReference type="ARBA" id="ARBA00022763"/>
    </source>
</evidence>
<dbReference type="GO" id="GO:0046872">
    <property type="term" value="F:metal ion binding"/>
    <property type="evidence" value="ECO:0007669"/>
    <property type="project" value="UniProtKB-KW"/>
</dbReference>
<dbReference type="EC" id="6.5.1.2" evidence="12"/>
<dbReference type="InterPro" id="IPR004150">
    <property type="entry name" value="NAD_DNA_ligase_OB"/>
</dbReference>
<dbReference type="SUPFAM" id="SSF47781">
    <property type="entry name" value="RuvA domain 2-like"/>
    <property type="match status" value="1"/>
</dbReference>
<evidence type="ECO:0000256" key="2">
    <source>
        <dbReference type="ARBA" id="ARBA00022598"/>
    </source>
</evidence>
<dbReference type="PANTHER" id="PTHR23389">
    <property type="entry name" value="CHROMOSOME TRANSMISSION FIDELITY FACTOR 18"/>
    <property type="match status" value="1"/>
</dbReference>
<dbReference type="InterPro" id="IPR001357">
    <property type="entry name" value="BRCT_dom"/>
</dbReference>
<dbReference type="SMART" id="SM00532">
    <property type="entry name" value="LIGANc"/>
    <property type="match status" value="1"/>
</dbReference>
<dbReference type="Gene3D" id="1.10.150.20">
    <property type="entry name" value="5' to 3' exonuclease, C-terminal subdomain"/>
    <property type="match status" value="2"/>
</dbReference>
<comment type="caution">
    <text evidence="14">The sequence shown here is derived from an EMBL/GenBank/DDBJ whole genome shotgun (WGS) entry which is preliminary data.</text>
</comment>
<dbReference type="Pfam" id="PF03120">
    <property type="entry name" value="OB_DNA_ligase"/>
    <property type="match status" value="1"/>
</dbReference>
<feature type="binding site" evidence="12">
    <location>
        <position position="111"/>
    </location>
    <ligand>
        <name>NAD(+)</name>
        <dbReference type="ChEBI" id="CHEBI:57540"/>
    </ligand>
</feature>
<feature type="domain" description="BRCT" evidence="13">
    <location>
        <begin position="578"/>
        <end position="656"/>
    </location>
</feature>
<comment type="catalytic activity">
    <reaction evidence="11 12">
        <text>NAD(+) + (deoxyribonucleotide)n-3'-hydroxyl + 5'-phospho-(deoxyribonucleotide)m = (deoxyribonucleotide)n+m + AMP + beta-nicotinamide D-nucleotide.</text>
        <dbReference type="EC" id="6.5.1.2"/>
    </reaction>
</comment>
<dbReference type="GO" id="GO:0003911">
    <property type="term" value="F:DNA ligase (NAD+) activity"/>
    <property type="evidence" value="ECO:0007669"/>
    <property type="project" value="UniProtKB-UniRule"/>
</dbReference>
<protein>
    <recommendedName>
        <fullName evidence="12">DNA ligase</fullName>
        <ecNumber evidence="12">6.5.1.2</ecNumber>
    </recommendedName>
    <alternativeName>
        <fullName evidence="12">Polydeoxyribonucleotide synthase [NAD(+)]</fullName>
    </alternativeName>
</protein>
<evidence type="ECO:0000256" key="1">
    <source>
        <dbReference type="ARBA" id="ARBA00004067"/>
    </source>
</evidence>
<dbReference type="PIRSF" id="PIRSF001604">
    <property type="entry name" value="LigA"/>
    <property type="match status" value="1"/>
</dbReference>
<dbReference type="FunFam" id="1.10.150.20:FF:000007">
    <property type="entry name" value="DNA ligase"/>
    <property type="match status" value="1"/>
</dbReference>
<dbReference type="SUPFAM" id="SSF50249">
    <property type="entry name" value="Nucleic acid-binding proteins"/>
    <property type="match status" value="1"/>
</dbReference>
<feature type="binding site" evidence="12">
    <location>
        <position position="280"/>
    </location>
    <ligand>
        <name>NAD(+)</name>
        <dbReference type="ChEBI" id="CHEBI:57540"/>
    </ligand>
</feature>
<dbReference type="GO" id="GO:0003677">
    <property type="term" value="F:DNA binding"/>
    <property type="evidence" value="ECO:0007669"/>
    <property type="project" value="InterPro"/>
</dbReference>
<proteinExistence type="inferred from homology"/>
<evidence type="ECO:0000313" key="14">
    <source>
        <dbReference type="EMBL" id="HIU33141.1"/>
    </source>
</evidence>